<dbReference type="AlphaFoldDB" id="Q43713"/>
<dbReference type="PANTHER" id="PTHR33264">
    <property type="entry name" value="EXPRESSED PROTEIN"/>
    <property type="match status" value="1"/>
</dbReference>
<dbReference type="PANTHER" id="PTHR33264:SF8">
    <property type="entry name" value="EXPRESSED PROTEIN"/>
    <property type="match status" value="1"/>
</dbReference>
<dbReference type="EMBL" id="Z17329">
    <property type="protein sequence ID" value="CAA78977.1"/>
    <property type="molecule type" value="mRNA"/>
</dbReference>
<proteinExistence type="evidence at transcript level"/>
<sequence>MAELNVAPSPPPSTILTLEDMLRKLPLPSDETIRSPATTKMCKIVSHRSSPRHPTTKANKGFQCAEVAGGTTAGCAALVCCPCGIVGLLVLATVKLPAGLCRRALSQKRRKRVKKRSTTLRSRAMSFVSDDEDFGVPSFVPRTPETWPSKSPSVEVAEKEEEMWAEFYSAGFWRSPSQKESN</sequence>
<organism evidence="2">
    <name type="scientific">Lilium longiflorum</name>
    <name type="common">Trumpet lily</name>
    <dbReference type="NCBI Taxonomy" id="4690"/>
    <lineage>
        <taxon>Eukaryota</taxon>
        <taxon>Viridiplantae</taxon>
        <taxon>Streptophyta</taxon>
        <taxon>Embryophyta</taxon>
        <taxon>Tracheophyta</taxon>
        <taxon>Spermatophyta</taxon>
        <taxon>Magnoliopsida</taxon>
        <taxon>Liliopsida</taxon>
        <taxon>Liliales</taxon>
        <taxon>Liliaceae</taxon>
        <taxon>Lilium</taxon>
    </lineage>
</organism>
<protein>
    <submittedName>
        <fullName evidence="2">Pollen preferential protein</fullName>
    </submittedName>
</protein>
<accession>Q43713</accession>
<evidence type="ECO:0000313" key="1">
    <source>
        <dbReference type="EMBL" id="AAA33399.1"/>
    </source>
</evidence>
<dbReference type="PIR" id="S29611">
    <property type="entry name" value="S29611"/>
</dbReference>
<name>Q43713_LILLO</name>
<evidence type="ECO:0000313" key="2">
    <source>
        <dbReference type="EMBL" id="CAA78977.1"/>
    </source>
</evidence>
<dbReference type="EMBL" id="L18910">
    <property type="protein sequence ID" value="AAA33399.1"/>
    <property type="molecule type" value="mRNA"/>
</dbReference>
<reference evidence="2" key="1">
    <citation type="submission" date="1992-10" db="EMBL/GenBank/DDBJ databases">
        <title>Abundancy pattern of lily pollen cDNAs: Characterization of three pollen-preferential cDNA clones.</title>
        <authorList>
            <person name="Kim S."/>
            <person name="Finkel D.J."/>
            <person name="An G."/>
        </authorList>
    </citation>
    <scope>NUCLEOTIDE SEQUENCE</scope>
    <source>
        <tissue evidence="2">Anther</tissue>
    </source>
</reference>
<reference evidence="1" key="2">
    <citation type="submission" date="1993-06" db="EMBL/GenBank/DDBJ databases">
        <title>Abundancy patterns of lily pollen cDNAs: characterization of three pollen-preferential cDNA clones.</title>
        <authorList>
            <person name="Kim S.-R."/>
            <person name="Finkel D.J."/>
            <person name="An G."/>
        </authorList>
    </citation>
    <scope>NUCLEOTIDE SEQUENCE</scope>
    <source>
        <tissue evidence="1">Anther</tissue>
    </source>
</reference>
<dbReference type="EMBL" id="Z17318">
    <property type="protein sequence ID" value="CAA78966.1"/>
    <property type="molecule type" value="mRNA"/>
</dbReference>